<dbReference type="Gene3D" id="3.30.110.170">
    <property type="entry name" value="Protein of unknown function (DUF541), domain 1"/>
    <property type="match status" value="1"/>
</dbReference>
<organism evidence="1 2">
    <name type="scientific">Candidatus Marinarcus aquaticus</name>
    <dbReference type="NCBI Taxonomy" id="2044504"/>
    <lineage>
        <taxon>Bacteria</taxon>
        <taxon>Pseudomonadati</taxon>
        <taxon>Campylobacterota</taxon>
        <taxon>Epsilonproteobacteria</taxon>
        <taxon>Campylobacterales</taxon>
        <taxon>Arcobacteraceae</taxon>
        <taxon>Candidatus Marinarcus</taxon>
    </lineage>
</organism>
<name>A0A4Q0XQM7_9BACT</name>
<reference evidence="1 2" key="1">
    <citation type="submission" date="2017-10" db="EMBL/GenBank/DDBJ databases">
        <title>Genomics of the genus Arcobacter.</title>
        <authorList>
            <person name="Perez-Cataluna A."/>
            <person name="Figueras M.J."/>
        </authorList>
    </citation>
    <scope>NUCLEOTIDE SEQUENCE [LARGE SCALE GENOMIC DNA]</scope>
    <source>
        <strain evidence="1 2">CECT 8987</strain>
    </source>
</reference>
<dbReference type="EMBL" id="PDKN01000003">
    <property type="protein sequence ID" value="RXJ57982.1"/>
    <property type="molecule type" value="Genomic_DNA"/>
</dbReference>
<dbReference type="RefSeq" id="WP_128995845.1">
    <property type="nucleotide sequence ID" value="NZ_PDKN01000003.1"/>
</dbReference>
<dbReference type="Gene3D" id="3.30.70.2970">
    <property type="entry name" value="Protein of unknown function (DUF541), domain 2"/>
    <property type="match status" value="1"/>
</dbReference>
<gene>
    <name evidence="1" type="ORF">CRV04_05610</name>
</gene>
<dbReference type="InterPro" id="IPR007497">
    <property type="entry name" value="SIMPL/DUF541"/>
</dbReference>
<evidence type="ECO:0000313" key="1">
    <source>
        <dbReference type="EMBL" id="RXJ57982.1"/>
    </source>
</evidence>
<evidence type="ECO:0000313" key="2">
    <source>
        <dbReference type="Proteomes" id="UP000290657"/>
    </source>
</evidence>
<dbReference type="OrthoDB" id="5348452at2"/>
<keyword evidence="2" id="KW-1185">Reference proteome</keyword>
<dbReference type="AlphaFoldDB" id="A0A4Q0XQM7"/>
<proteinExistence type="predicted"/>
<dbReference type="Pfam" id="PF04402">
    <property type="entry name" value="SIMPL"/>
    <property type="match status" value="1"/>
</dbReference>
<sequence>MKKLLLLGLPFLVYGFEVQFNKTFSHEMLPDELSTSLNISSEKKNEKDVLSSLDVYTRFIQKSKIIEKSSNSITLFPQYKYKDGESTFLGYKGSVNYKITTPKSKNMKEFLEEFYEIKHDSNLTISLSALKWNFSKESMEKSEELLRLEAIKWSQNYAKTLSKDLKTECTTKQIMINQNNVRPRVYANEMSMSKASSDFSMPLPELLNEEQTLNAHIILECK</sequence>
<comment type="caution">
    <text evidence="1">The sequence shown here is derived from an EMBL/GenBank/DDBJ whole genome shotgun (WGS) entry which is preliminary data.</text>
</comment>
<protein>
    <recommendedName>
        <fullName evidence="3">SIMPL domain-containing protein</fullName>
    </recommendedName>
</protein>
<evidence type="ECO:0008006" key="3">
    <source>
        <dbReference type="Google" id="ProtNLM"/>
    </source>
</evidence>
<accession>A0A4Q0XQM7</accession>
<dbReference type="Proteomes" id="UP000290657">
    <property type="component" value="Unassembled WGS sequence"/>
</dbReference>